<comment type="caution">
    <text evidence="1">The sequence shown here is derived from an EMBL/GenBank/DDBJ whole genome shotgun (WGS) entry which is preliminary data.</text>
</comment>
<organism evidence="1 2">
    <name type="scientific">Cichorium intybus</name>
    <name type="common">Chicory</name>
    <dbReference type="NCBI Taxonomy" id="13427"/>
    <lineage>
        <taxon>Eukaryota</taxon>
        <taxon>Viridiplantae</taxon>
        <taxon>Streptophyta</taxon>
        <taxon>Embryophyta</taxon>
        <taxon>Tracheophyta</taxon>
        <taxon>Spermatophyta</taxon>
        <taxon>Magnoliopsida</taxon>
        <taxon>eudicotyledons</taxon>
        <taxon>Gunneridae</taxon>
        <taxon>Pentapetalae</taxon>
        <taxon>asterids</taxon>
        <taxon>campanulids</taxon>
        <taxon>Asterales</taxon>
        <taxon>Asteraceae</taxon>
        <taxon>Cichorioideae</taxon>
        <taxon>Cichorieae</taxon>
        <taxon>Cichoriinae</taxon>
        <taxon>Cichorium</taxon>
    </lineage>
</organism>
<evidence type="ECO:0000313" key="1">
    <source>
        <dbReference type="EMBL" id="KAI3708346.1"/>
    </source>
</evidence>
<evidence type="ECO:0000313" key="2">
    <source>
        <dbReference type="Proteomes" id="UP001055811"/>
    </source>
</evidence>
<protein>
    <submittedName>
        <fullName evidence="1">Uncharacterized protein</fullName>
    </submittedName>
</protein>
<reference evidence="1 2" key="2">
    <citation type="journal article" date="2022" name="Mol. Ecol. Resour.">
        <title>The genomes of chicory, endive, great burdock and yacon provide insights into Asteraceae paleo-polyploidization history and plant inulin production.</title>
        <authorList>
            <person name="Fan W."/>
            <person name="Wang S."/>
            <person name="Wang H."/>
            <person name="Wang A."/>
            <person name="Jiang F."/>
            <person name="Liu H."/>
            <person name="Zhao H."/>
            <person name="Xu D."/>
            <person name="Zhang Y."/>
        </authorList>
    </citation>
    <scope>NUCLEOTIDE SEQUENCE [LARGE SCALE GENOMIC DNA]</scope>
    <source>
        <strain evidence="2">cv. Punajuju</strain>
        <tissue evidence="1">Leaves</tissue>
    </source>
</reference>
<accession>A0ACB9AF31</accession>
<keyword evidence="2" id="KW-1185">Reference proteome</keyword>
<dbReference type="EMBL" id="CM042015">
    <property type="protein sequence ID" value="KAI3708346.1"/>
    <property type="molecule type" value="Genomic_DNA"/>
</dbReference>
<gene>
    <name evidence="1" type="ORF">L2E82_37514</name>
</gene>
<name>A0ACB9AF31_CICIN</name>
<sequence>MQTLSKAGEEPKLLRRQGKGTEAEWRLMNGGEAEQAVTNFPVGGVEVNERLSTTPRQCISESSLPTSHLPFV</sequence>
<proteinExistence type="predicted"/>
<dbReference type="Proteomes" id="UP001055811">
    <property type="component" value="Linkage Group LG07"/>
</dbReference>
<reference evidence="2" key="1">
    <citation type="journal article" date="2022" name="Mol. Ecol. Resour.">
        <title>The genomes of chicory, endive, great burdock and yacon provide insights into Asteraceae palaeo-polyploidization history and plant inulin production.</title>
        <authorList>
            <person name="Fan W."/>
            <person name="Wang S."/>
            <person name="Wang H."/>
            <person name="Wang A."/>
            <person name="Jiang F."/>
            <person name="Liu H."/>
            <person name="Zhao H."/>
            <person name="Xu D."/>
            <person name="Zhang Y."/>
        </authorList>
    </citation>
    <scope>NUCLEOTIDE SEQUENCE [LARGE SCALE GENOMIC DNA]</scope>
    <source>
        <strain evidence="2">cv. Punajuju</strain>
    </source>
</reference>